<evidence type="ECO:0000313" key="2">
    <source>
        <dbReference type="Proteomes" id="UP000018851"/>
    </source>
</evidence>
<dbReference type="STRING" id="1123269.NX02_03440"/>
<organism evidence="1 2">
    <name type="scientific">Sphingomonas sanxanigenens DSM 19645 = NX02</name>
    <dbReference type="NCBI Taxonomy" id="1123269"/>
    <lineage>
        <taxon>Bacteria</taxon>
        <taxon>Pseudomonadati</taxon>
        <taxon>Pseudomonadota</taxon>
        <taxon>Alphaproteobacteria</taxon>
        <taxon>Sphingomonadales</taxon>
        <taxon>Sphingomonadaceae</taxon>
        <taxon>Sphingomonas</taxon>
    </lineage>
</organism>
<name>W0A7J1_9SPHN</name>
<dbReference type="PATRIC" id="fig|1123269.5.peg.673"/>
<dbReference type="EMBL" id="CP006644">
    <property type="protein sequence ID" value="AHE52442.1"/>
    <property type="molecule type" value="Genomic_DNA"/>
</dbReference>
<dbReference type="KEGG" id="ssan:NX02_03440"/>
<reference evidence="1 2" key="1">
    <citation type="submission" date="2013-07" db="EMBL/GenBank/DDBJ databases">
        <title>Completed genome of Sphingomonas sanxanigenens NX02.</title>
        <authorList>
            <person name="Ma T."/>
            <person name="Huang H."/>
            <person name="Wu M."/>
            <person name="Li X."/>
            <person name="Li G."/>
        </authorList>
    </citation>
    <scope>NUCLEOTIDE SEQUENCE [LARGE SCALE GENOMIC DNA]</scope>
    <source>
        <strain evidence="1 2">NX02</strain>
    </source>
</reference>
<dbReference type="AlphaFoldDB" id="W0A7J1"/>
<accession>W0A7J1</accession>
<dbReference type="HOGENOM" id="CLU_3276821_0_0_5"/>
<gene>
    <name evidence="1" type="ORF">NX02_03440</name>
</gene>
<dbReference type="Proteomes" id="UP000018851">
    <property type="component" value="Chromosome"/>
</dbReference>
<dbReference type="RefSeq" id="WP_281178297.1">
    <property type="nucleotide sequence ID" value="NZ_CP006644.1"/>
</dbReference>
<sequence length="41" mass="3973">MPLTALARTPDKIGEAAAMVAGNAAHLAGLLKAAPYPGGKG</sequence>
<evidence type="ECO:0000313" key="1">
    <source>
        <dbReference type="EMBL" id="AHE52442.1"/>
    </source>
</evidence>
<keyword evidence="2" id="KW-1185">Reference proteome</keyword>
<proteinExistence type="predicted"/>
<protein>
    <submittedName>
        <fullName evidence="1">Uncharacterized protein</fullName>
    </submittedName>
</protein>